<dbReference type="PROSITE" id="PS50850">
    <property type="entry name" value="MFS"/>
    <property type="match status" value="1"/>
</dbReference>
<evidence type="ECO:0000256" key="5">
    <source>
        <dbReference type="ARBA" id="ARBA00022989"/>
    </source>
</evidence>
<reference evidence="9 10" key="1">
    <citation type="submission" date="2020-08" db="EMBL/GenBank/DDBJ databases">
        <title>Genomic Encyclopedia of Type Strains, Phase IV (KMG-IV): sequencing the most valuable type-strain genomes for metagenomic binning, comparative biology and taxonomic classification.</title>
        <authorList>
            <person name="Goeker M."/>
        </authorList>
    </citation>
    <scope>NUCLEOTIDE SEQUENCE [LARGE SCALE GENOMIC DNA]</scope>
    <source>
        <strain evidence="9 10">DSM 25966</strain>
    </source>
</reference>
<evidence type="ECO:0000256" key="2">
    <source>
        <dbReference type="ARBA" id="ARBA00022448"/>
    </source>
</evidence>
<dbReference type="GO" id="GO:0022857">
    <property type="term" value="F:transmembrane transporter activity"/>
    <property type="evidence" value="ECO:0007669"/>
    <property type="project" value="InterPro"/>
</dbReference>
<feature type="transmembrane region" description="Helical" evidence="7">
    <location>
        <begin position="329"/>
        <end position="349"/>
    </location>
</feature>
<comment type="caution">
    <text evidence="9">The sequence shown here is derived from an EMBL/GenBank/DDBJ whole genome shotgun (WGS) entry which is preliminary data.</text>
</comment>
<dbReference type="InterPro" id="IPR011701">
    <property type="entry name" value="MFS"/>
</dbReference>
<keyword evidence="2" id="KW-0813">Transport</keyword>
<feature type="transmembrane region" description="Helical" evidence="7">
    <location>
        <begin position="61"/>
        <end position="84"/>
    </location>
</feature>
<feature type="domain" description="Major facilitator superfamily (MFS) profile" evidence="8">
    <location>
        <begin position="22"/>
        <end position="445"/>
    </location>
</feature>
<feature type="transmembrane region" description="Helical" evidence="7">
    <location>
        <begin position="355"/>
        <end position="380"/>
    </location>
</feature>
<dbReference type="AlphaFoldDB" id="A0A840ALM4"/>
<feature type="transmembrane region" description="Helical" evidence="7">
    <location>
        <begin position="256"/>
        <end position="276"/>
    </location>
</feature>
<dbReference type="RefSeq" id="WP_183398153.1">
    <property type="nucleotide sequence ID" value="NZ_JACIDS010000002.1"/>
</dbReference>
<proteinExistence type="predicted"/>
<dbReference type="Pfam" id="PF07690">
    <property type="entry name" value="MFS_1"/>
    <property type="match status" value="1"/>
</dbReference>
<dbReference type="GO" id="GO:0005886">
    <property type="term" value="C:plasma membrane"/>
    <property type="evidence" value="ECO:0007669"/>
    <property type="project" value="UniProtKB-SubCell"/>
</dbReference>
<dbReference type="CDD" id="cd17369">
    <property type="entry name" value="MFS_ShiA_like"/>
    <property type="match status" value="1"/>
</dbReference>
<organism evidence="9 10">
    <name type="scientific">Kaistia hirudinis</name>
    <dbReference type="NCBI Taxonomy" id="1293440"/>
    <lineage>
        <taxon>Bacteria</taxon>
        <taxon>Pseudomonadati</taxon>
        <taxon>Pseudomonadota</taxon>
        <taxon>Alphaproteobacteria</taxon>
        <taxon>Hyphomicrobiales</taxon>
        <taxon>Kaistiaceae</taxon>
        <taxon>Kaistia</taxon>
    </lineage>
</organism>
<protein>
    <submittedName>
        <fullName evidence="9">Metabolite-proton symporter</fullName>
    </submittedName>
</protein>
<dbReference type="InterPro" id="IPR020846">
    <property type="entry name" value="MFS_dom"/>
</dbReference>
<sequence length="451" mass="48390">MSSPAAAARYSGAAPANPRSRVILASLVGTTIEFYDFYVYATAAVLVFPHLFFPAGNPTTALLASFAIFGAAMVARPLGAIFFGHLGDKRGRKITLVGALLTMGIATFLIGCLPTYPSVGWFAPLFLVILRLAQGFALGGEWSGAALVATENAPEGKRAVFGTFPQLGAPIGFIIANGLFLVIAWLLPSEDPTRPSDAFLAWGWRIPFLFSAVMVIVGLWVRLHLVESAAFEKTVNSGKVQKVPLAAAFKLHWRELILGTFYMLATYVLFYLMTTFSLSYGRAAVDAKLPGLGYNYTTFVMMMIFGVIFFGIFTLVSGPYADRHGRRKTLIWVTLGIILFGLLWVPMLSAGTIGVVAWLVLGFTLMGLTFGPMGALLPELFPANVRYTGSGVSYNVSSILGAAVAPFIAVALWSYGGGSPFYVGLYLSAMAVLTLIALLLGKETKHVDIEA</sequence>
<feature type="transmembrane region" description="Helical" evidence="7">
    <location>
        <begin position="199"/>
        <end position="221"/>
    </location>
</feature>
<feature type="transmembrane region" description="Helical" evidence="7">
    <location>
        <begin position="421"/>
        <end position="441"/>
    </location>
</feature>
<evidence type="ECO:0000256" key="1">
    <source>
        <dbReference type="ARBA" id="ARBA00004651"/>
    </source>
</evidence>
<evidence type="ECO:0000313" key="9">
    <source>
        <dbReference type="EMBL" id="MBB3930502.1"/>
    </source>
</evidence>
<dbReference type="SUPFAM" id="SSF103473">
    <property type="entry name" value="MFS general substrate transporter"/>
    <property type="match status" value="1"/>
</dbReference>
<keyword evidence="10" id="KW-1185">Reference proteome</keyword>
<evidence type="ECO:0000256" key="3">
    <source>
        <dbReference type="ARBA" id="ARBA00022475"/>
    </source>
</evidence>
<accession>A0A840ALM4</accession>
<dbReference type="FunFam" id="1.20.1250.20:FF:000001">
    <property type="entry name" value="Dicarboxylate MFS transporter"/>
    <property type="match status" value="1"/>
</dbReference>
<dbReference type="PANTHER" id="PTHR43045">
    <property type="entry name" value="SHIKIMATE TRANSPORTER"/>
    <property type="match status" value="1"/>
</dbReference>
<evidence type="ECO:0000256" key="4">
    <source>
        <dbReference type="ARBA" id="ARBA00022692"/>
    </source>
</evidence>
<evidence type="ECO:0000256" key="6">
    <source>
        <dbReference type="ARBA" id="ARBA00023136"/>
    </source>
</evidence>
<feature type="transmembrane region" description="Helical" evidence="7">
    <location>
        <begin position="96"/>
        <end position="116"/>
    </location>
</feature>
<dbReference type="Proteomes" id="UP000553963">
    <property type="component" value="Unassembled WGS sequence"/>
</dbReference>
<dbReference type="InterPro" id="IPR036259">
    <property type="entry name" value="MFS_trans_sf"/>
</dbReference>
<comment type="subcellular location">
    <subcellularLocation>
        <location evidence="1">Cell membrane</location>
        <topology evidence="1">Multi-pass membrane protein</topology>
    </subcellularLocation>
</comment>
<keyword evidence="6 7" id="KW-0472">Membrane</keyword>
<dbReference type="EMBL" id="JACIDS010000002">
    <property type="protein sequence ID" value="MBB3930502.1"/>
    <property type="molecule type" value="Genomic_DNA"/>
</dbReference>
<evidence type="ECO:0000259" key="8">
    <source>
        <dbReference type="PROSITE" id="PS50850"/>
    </source>
</evidence>
<feature type="transmembrane region" description="Helical" evidence="7">
    <location>
        <begin position="392"/>
        <end position="415"/>
    </location>
</feature>
<name>A0A840ALM4_9HYPH</name>
<feature type="transmembrane region" description="Helical" evidence="7">
    <location>
        <begin position="122"/>
        <end position="147"/>
    </location>
</feature>
<feature type="transmembrane region" description="Helical" evidence="7">
    <location>
        <begin position="167"/>
        <end position="187"/>
    </location>
</feature>
<dbReference type="PANTHER" id="PTHR43045:SF2">
    <property type="entry name" value="INNER MEMBRANE METABOLITE TRANSPORT PROTEIN YHJE"/>
    <property type="match status" value="1"/>
</dbReference>
<evidence type="ECO:0000256" key="7">
    <source>
        <dbReference type="SAM" id="Phobius"/>
    </source>
</evidence>
<evidence type="ECO:0000313" key="10">
    <source>
        <dbReference type="Proteomes" id="UP000553963"/>
    </source>
</evidence>
<keyword evidence="5 7" id="KW-1133">Transmembrane helix</keyword>
<dbReference type="Gene3D" id="1.20.1250.20">
    <property type="entry name" value="MFS general substrate transporter like domains"/>
    <property type="match status" value="1"/>
</dbReference>
<keyword evidence="4 7" id="KW-0812">Transmembrane</keyword>
<feature type="transmembrane region" description="Helical" evidence="7">
    <location>
        <begin position="296"/>
        <end position="317"/>
    </location>
</feature>
<gene>
    <name evidence="9" type="ORF">GGR25_001541</name>
</gene>
<keyword evidence="3" id="KW-1003">Cell membrane</keyword>